<organism evidence="6 7">
    <name type="scientific">Rhodobacter xanthinilyticus</name>
    <dbReference type="NCBI Taxonomy" id="1850250"/>
    <lineage>
        <taxon>Bacteria</taxon>
        <taxon>Pseudomonadati</taxon>
        <taxon>Pseudomonadota</taxon>
        <taxon>Alphaproteobacteria</taxon>
        <taxon>Rhodobacterales</taxon>
        <taxon>Rhodobacter group</taxon>
        <taxon>Rhodobacter</taxon>
    </lineage>
</organism>
<gene>
    <name evidence="6" type="ORF">LPB142_12190</name>
</gene>
<dbReference type="InterPro" id="IPR000595">
    <property type="entry name" value="cNMP-bd_dom"/>
</dbReference>
<dbReference type="InterPro" id="IPR012318">
    <property type="entry name" value="HTH_CRP"/>
</dbReference>
<dbReference type="PANTHER" id="PTHR24567:SF28">
    <property type="entry name" value="LISTERIOLYSIN REGULATORY PROTEIN"/>
    <property type="match status" value="1"/>
</dbReference>
<keyword evidence="2" id="KW-0238">DNA-binding</keyword>
<evidence type="ECO:0000256" key="2">
    <source>
        <dbReference type="ARBA" id="ARBA00023125"/>
    </source>
</evidence>
<keyword evidence="1" id="KW-0805">Transcription regulation</keyword>
<evidence type="ECO:0000313" key="7">
    <source>
        <dbReference type="Proteomes" id="UP000176562"/>
    </source>
</evidence>
<dbReference type="InterPro" id="IPR014710">
    <property type="entry name" value="RmlC-like_jellyroll"/>
</dbReference>
<dbReference type="GO" id="GO:0005829">
    <property type="term" value="C:cytosol"/>
    <property type="evidence" value="ECO:0007669"/>
    <property type="project" value="TreeGrafter"/>
</dbReference>
<protein>
    <recommendedName>
        <fullName evidence="8">Cyclic nucleotide-binding protein</fullName>
    </recommendedName>
</protein>
<dbReference type="EMBL" id="CP017781">
    <property type="protein sequence ID" value="AOZ69988.1"/>
    <property type="molecule type" value="Genomic_DNA"/>
</dbReference>
<dbReference type="GO" id="GO:0003677">
    <property type="term" value="F:DNA binding"/>
    <property type="evidence" value="ECO:0007669"/>
    <property type="project" value="UniProtKB-KW"/>
</dbReference>
<reference evidence="6 7" key="1">
    <citation type="submission" date="2016-10" db="EMBL/GenBank/DDBJ databases">
        <title>Rhodobacter sp. LPB0142, isolated from sea water.</title>
        <authorList>
            <person name="Kim E."/>
            <person name="Yi H."/>
        </authorList>
    </citation>
    <scope>NUCLEOTIDE SEQUENCE [LARGE SCALE GENOMIC DNA]</scope>
    <source>
        <strain evidence="6 7">LPB0142</strain>
    </source>
</reference>
<proteinExistence type="predicted"/>
<accession>A0A1D9MDY3</accession>
<dbReference type="CDD" id="cd00038">
    <property type="entry name" value="CAP_ED"/>
    <property type="match status" value="1"/>
</dbReference>
<dbReference type="SUPFAM" id="SSF46785">
    <property type="entry name" value="Winged helix' DNA-binding domain"/>
    <property type="match status" value="1"/>
</dbReference>
<dbReference type="GO" id="GO:0003700">
    <property type="term" value="F:DNA-binding transcription factor activity"/>
    <property type="evidence" value="ECO:0007669"/>
    <property type="project" value="TreeGrafter"/>
</dbReference>
<dbReference type="PROSITE" id="PS51063">
    <property type="entry name" value="HTH_CRP_2"/>
    <property type="match status" value="1"/>
</dbReference>
<dbReference type="Gene3D" id="1.10.10.10">
    <property type="entry name" value="Winged helix-like DNA-binding domain superfamily/Winged helix DNA-binding domain"/>
    <property type="match status" value="1"/>
</dbReference>
<feature type="domain" description="HTH crp-type" evidence="5">
    <location>
        <begin position="148"/>
        <end position="216"/>
    </location>
</feature>
<dbReference type="InterPro" id="IPR036390">
    <property type="entry name" value="WH_DNA-bd_sf"/>
</dbReference>
<feature type="domain" description="Cyclic nucleotide-binding" evidence="4">
    <location>
        <begin position="14"/>
        <end position="108"/>
    </location>
</feature>
<dbReference type="STRING" id="1850250.LPB142_12190"/>
<evidence type="ECO:0000256" key="3">
    <source>
        <dbReference type="ARBA" id="ARBA00023163"/>
    </source>
</evidence>
<dbReference type="Proteomes" id="UP000176562">
    <property type="component" value="Chromosome"/>
</dbReference>
<dbReference type="RefSeq" id="WP_071166542.1">
    <property type="nucleotide sequence ID" value="NZ_CP017781.1"/>
</dbReference>
<dbReference type="SUPFAM" id="SSF51206">
    <property type="entry name" value="cAMP-binding domain-like"/>
    <property type="match status" value="1"/>
</dbReference>
<dbReference type="Pfam" id="PF13545">
    <property type="entry name" value="HTH_Crp_2"/>
    <property type="match status" value="1"/>
</dbReference>
<dbReference type="AlphaFoldDB" id="A0A1D9MDY3"/>
<evidence type="ECO:0000259" key="5">
    <source>
        <dbReference type="PROSITE" id="PS51063"/>
    </source>
</evidence>
<sequence>MADTFALITRSCALLRAAGPQTRERLRRSARLRHYHRGETIFLHQSRAQACHLVLEGWVKLYRIAPNGCEALLGIHTRGETFGLADGLRGAARSFGADAASDCDLLILPAPEIRAAAATDPGLQEALLHESFAATDGLLDQITDLKSCSALQRVAAFLCAHACVTEDGLRVILPFEKHLIAAYLGIKPESLSRALSRLKPLGVTISRDIVLIRDPEALDALLREEAAA</sequence>
<dbReference type="InterPro" id="IPR018490">
    <property type="entry name" value="cNMP-bd_dom_sf"/>
</dbReference>
<keyword evidence="7" id="KW-1185">Reference proteome</keyword>
<evidence type="ECO:0008006" key="8">
    <source>
        <dbReference type="Google" id="ProtNLM"/>
    </source>
</evidence>
<dbReference type="SMART" id="SM00100">
    <property type="entry name" value="cNMP"/>
    <property type="match status" value="1"/>
</dbReference>
<dbReference type="SMART" id="SM00419">
    <property type="entry name" value="HTH_CRP"/>
    <property type="match status" value="1"/>
</dbReference>
<dbReference type="InterPro" id="IPR050397">
    <property type="entry name" value="Env_Response_Regulators"/>
</dbReference>
<dbReference type="PANTHER" id="PTHR24567">
    <property type="entry name" value="CRP FAMILY TRANSCRIPTIONAL REGULATORY PROTEIN"/>
    <property type="match status" value="1"/>
</dbReference>
<evidence type="ECO:0000259" key="4">
    <source>
        <dbReference type="PROSITE" id="PS50042"/>
    </source>
</evidence>
<dbReference type="PROSITE" id="PS50042">
    <property type="entry name" value="CNMP_BINDING_3"/>
    <property type="match status" value="1"/>
</dbReference>
<dbReference type="Pfam" id="PF00027">
    <property type="entry name" value="cNMP_binding"/>
    <property type="match status" value="1"/>
</dbReference>
<dbReference type="InterPro" id="IPR036388">
    <property type="entry name" value="WH-like_DNA-bd_sf"/>
</dbReference>
<evidence type="ECO:0000256" key="1">
    <source>
        <dbReference type="ARBA" id="ARBA00023015"/>
    </source>
</evidence>
<evidence type="ECO:0000313" key="6">
    <source>
        <dbReference type="EMBL" id="AOZ69988.1"/>
    </source>
</evidence>
<dbReference type="KEGG" id="rhp:LPB142_12190"/>
<keyword evidence="3" id="KW-0804">Transcription</keyword>
<dbReference type="Gene3D" id="2.60.120.10">
    <property type="entry name" value="Jelly Rolls"/>
    <property type="match status" value="1"/>
</dbReference>
<name>A0A1D9MDY3_9RHOB</name>